<keyword evidence="9" id="KW-1185">Reference proteome</keyword>
<dbReference type="VEuPathDB" id="TrichDB:TVAGG3_0219130"/>
<feature type="compositionally biased region" description="Basic residues" evidence="6">
    <location>
        <begin position="128"/>
        <end position="140"/>
    </location>
</feature>
<evidence type="ECO:0000256" key="5">
    <source>
        <dbReference type="SAM" id="Coils"/>
    </source>
</evidence>
<accession>A2E047</accession>
<dbReference type="InterPro" id="IPR009071">
    <property type="entry name" value="HMG_box_dom"/>
</dbReference>
<dbReference type="InterPro" id="IPR036910">
    <property type="entry name" value="HMG_box_dom_sf"/>
</dbReference>
<dbReference type="EMBL" id="DS113277">
    <property type="protein sequence ID" value="EAY13966.1"/>
    <property type="molecule type" value="Genomic_DNA"/>
</dbReference>
<dbReference type="PANTHER" id="PTHR48112:SF32">
    <property type="entry name" value="HIGH MOBILITY GROUP PROTEIN B3"/>
    <property type="match status" value="1"/>
</dbReference>
<dbReference type="SMART" id="SM00398">
    <property type="entry name" value="HMG"/>
    <property type="match status" value="1"/>
</dbReference>
<comment type="subcellular location">
    <subcellularLocation>
        <location evidence="1">Nucleus</location>
    </subcellularLocation>
</comment>
<feature type="coiled-coil region" evidence="5">
    <location>
        <begin position="47"/>
        <end position="74"/>
    </location>
</feature>
<feature type="DNA-binding region" description="HMG box" evidence="4">
    <location>
        <begin position="11"/>
        <end position="76"/>
    </location>
</feature>
<evidence type="ECO:0000256" key="3">
    <source>
        <dbReference type="ARBA" id="ARBA00023242"/>
    </source>
</evidence>
<dbReference type="SUPFAM" id="SSF47095">
    <property type="entry name" value="HMG-box"/>
    <property type="match status" value="1"/>
</dbReference>
<reference evidence="8" key="1">
    <citation type="submission" date="2006-10" db="EMBL/GenBank/DDBJ databases">
        <authorList>
            <person name="Amadeo P."/>
            <person name="Zhao Q."/>
            <person name="Wortman J."/>
            <person name="Fraser-Liggett C."/>
            <person name="Carlton J."/>
        </authorList>
    </citation>
    <scope>NUCLEOTIDE SEQUENCE</scope>
    <source>
        <strain evidence="8">G3</strain>
    </source>
</reference>
<protein>
    <submittedName>
        <fullName evidence="8">HMG box family protein</fullName>
    </submittedName>
</protein>
<organism evidence="8 9">
    <name type="scientific">Trichomonas vaginalis (strain ATCC PRA-98 / G3)</name>
    <dbReference type="NCBI Taxonomy" id="412133"/>
    <lineage>
        <taxon>Eukaryota</taxon>
        <taxon>Metamonada</taxon>
        <taxon>Parabasalia</taxon>
        <taxon>Trichomonadida</taxon>
        <taxon>Trichomonadidae</taxon>
        <taxon>Trichomonas</taxon>
    </lineage>
</organism>
<dbReference type="Pfam" id="PF00505">
    <property type="entry name" value="HMG_box"/>
    <property type="match status" value="1"/>
</dbReference>
<dbReference type="InterPro" id="IPR050342">
    <property type="entry name" value="HMGB"/>
</dbReference>
<evidence type="ECO:0000259" key="7">
    <source>
        <dbReference type="PROSITE" id="PS50118"/>
    </source>
</evidence>
<dbReference type="RefSeq" id="XP_001326189.1">
    <property type="nucleotide sequence ID" value="XM_001326154.1"/>
</dbReference>
<dbReference type="VEuPathDB" id="TrichDB:TVAG_491040"/>
<name>A2E047_TRIV3</name>
<evidence type="ECO:0000256" key="1">
    <source>
        <dbReference type="ARBA" id="ARBA00004123"/>
    </source>
</evidence>
<reference evidence="8" key="2">
    <citation type="journal article" date="2007" name="Science">
        <title>Draft genome sequence of the sexually transmitted pathogen Trichomonas vaginalis.</title>
        <authorList>
            <person name="Carlton J.M."/>
            <person name="Hirt R.P."/>
            <person name="Silva J.C."/>
            <person name="Delcher A.L."/>
            <person name="Schatz M."/>
            <person name="Zhao Q."/>
            <person name="Wortman J.R."/>
            <person name="Bidwell S.L."/>
            <person name="Alsmark U.C.M."/>
            <person name="Besteiro S."/>
            <person name="Sicheritz-Ponten T."/>
            <person name="Noel C.J."/>
            <person name="Dacks J.B."/>
            <person name="Foster P.G."/>
            <person name="Simillion C."/>
            <person name="Van de Peer Y."/>
            <person name="Miranda-Saavedra D."/>
            <person name="Barton G.J."/>
            <person name="Westrop G.D."/>
            <person name="Mueller S."/>
            <person name="Dessi D."/>
            <person name="Fiori P.L."/>
            <person name="Ren Q."/>
            <person name="Paulsen I."/>
            <person name="Zhang H."/>
            <person name="Bastida-Corcuera F.D."/>
            <person name="Simoes-Barbosa A."/>
            <person name="Brown M.T."/>
            <person name="Hayes R.D."/>
            <person name="Mukherjee M."/>
            <person name="Okumura C.Y."/>
            <person name="Schneider R."/>
            <person name="Smith A.J."/>
            <person name="Vanacova S."/>
            <person name="Villalvazo M."/>
            <person name="Haas B.J."/>
            <person name="Pertea M."/>
            <person name="Feldblyum T.V."/>
            <person name="Utterback T.R."/>
            <person name="Shu C.L."/>
            <person name="Osoegawa K."/>
            <person name="de Jong P.J."/>
            <person name="Hrdy I."/>
            <person name="Horvathova L."/>
            <person name="Zubacova Z."/>
            <person name="Dolezal P."/>
            <person name="Malik S.B."/>
            <person name="Logsdon J.M. Jr."/>
            <person name="Henze K."/>
            <person name="Gupta A."/>
            <person name="Wang C.C."/>
            <person name="Dunne R.L."/>
            <person name="Upcroft J.A."/>
            <person name="Upcroft P."/>
            <person name="White O."/>
            <person name="Salzberg S.L."/>
            <person name="Tang P."/>
            <person name="Chiu C.-H."/>
            <person name="Lee Y.-S."/>
            <person name="Embley T.M."/>
            <person name="Coombs G.H."/>
            <person name="Mottram J.C."/>
            <person name="Tachezy J."/>
            <person name="Fraser-Liggett C.M."/>
            <person name="Johnson P.J."/>
        </authorList>
    </citation>
    <scope>NUCLEOTIDE SEQUENCE [LARGE SCALE GENOMIC DNA]</scope>
    <source>
        <strain evidence="8">G3</strain>
    </source>
</reference>
<feature type="region of interest" description="Disordered" evidence="6">
    <location>
        <begin position="111"/>
        <end position="140"/>
    </location>
</feature>
<gene>
    <name evidence="8" type="ORF">TVAG_491040</name>
</gene>
<dbReference type="AlphaFoldDB" id="A2E047"/>
<sequence>MAEEDAESPHAVKTPNAFILFSNEVRREISSKLPFSQISVEISNRWKQLDETSKQRYKNRAKELREKELSKNTEAKIKYKKKEDRIQDKIVKNFLDIDSFSSLFDLASKTPAKSKKNRPTVPKFLHLNPKKPPKRQHQPQ</sequence>
<dbReference type="GO" id="GO:0005634">
    <property type="term" value="C:nucleus"/>
    <property type="evidence" value="ECO:0007669"/>
    <property type="project" value="UniProtKB-SubCell"/>
</dbReference>
<proteinExistence type="predicted"/>
<dbReference type="InParanoid" id="A2E047"/>
<dbReference type="PROSITE" id="PS50118">
    <property type="entry name" value="HMG_BOX_2"/>
    <property type="match status" value="1"/>
</dbReference>
<evidence type="ECO:0000313" key="9">
    <source>
        <dbReference type="Proteomes" id="UP000001542"/>
    </source>
</evidence>
<dbReference type="CDD" id="cd00084">
    <property type="entry name" value="HMG-box_SF"/>
    <property type="match status" value="1"/>
</dbReference>
<dbReference type="SMR" id="A2E047"/>
<dbReference type="PANTHER" id="PTHR48112">
    <property type="entry name" value="HIGH MOBILITY GROUP PROTEIN DSP1"/>
    <property type="match status" value="1"/>
</dbReference>
<dbReference type="Proteomes" id="UP000001542">
    <property type="component" value="Unassembled WGS sequence"/>
</dbReference>
<evidence type="ECO:0000313" key="8">
    <source>
        <dbReference type="EMBL" id="EAY13966.1"/>
    </source>
</evidence>
<keyword evidence="3 4" id="KW-0539">Nucleus</keyword>
<keyword evidence="5" id="KW-0175">Coiled coil</keyword>
<keyword evidence="2 4" id="KW-0238">DNA-binding</keyword>
<evidence type="ECO:0000256" key="2">
    <source>
        <dbReference type="ARBA" id="ARBA00023125"/>
    </source>
</evidence>
<evidence type="ECO:0000256" key="4">
    <source>
        <dbReference type="PROSITE-ProRule" id="PRU00267"/>
    </source>
</evidence>
<dbReference type="OrthoDB" id="6247875at2759"/>
<dbReference type="GO" id="GO:0003677">
    <property type="term" value="F:DNA binding"/>
    <property type="evidence" value="ECO:0007669"/>
    <property type="project" value="UniProtKB-UniRule"/>
</dbReference>
<dbReference type="KEGG" id="tva:4771953"/>
<evidence type="ECO:0000256" key="6">
    <source>
        <dbReference type="SAM" id="MobiDB-lite"/>
    </source>
</evidence>
<feature type="domain" description="HMG box" evidence="7">
    <location>
        <begin position="11"/>
        <end position="76"/>
    </location>
</feature>
<dbReference type="Gene3D" id="1.10.30.10">
    <property type="entry name" value="High mobility group box domain"/>
    <property type="match status" value="1"/>
</dbReference>